<organism evidence="2 3">
    <name type="scientific">endosymbiont of Riftia pachyptila</name>
    <name type="common">vent Ph05</name>
    <dbReference type="NCBI Taxonomy" id="1048808"/>
    <lineage>
        <taxon>Bacteria</taxon>
        <taxon>Pseudomonadati</taxon>
        <taxon>Pseudomonadota</taxon>
        <taxon>Gammaproteobacteria</taxon>
        <taxon>sulfur-oxidizing symbionts</taxon>
    </lineage>
</organism>
<evidence type="ECO:0000313" key="2">
    <source>
        <dbReference type="EMBL" id="EGV52649.1"/>
    </source>
</evidence>
<dbReference type="Pfam" id="PF12706">
    <property type="entry name" value="Lactamase_B_2"/>
    <property type="match status" value="1"/>
</dbReference>
<dbReference type="Gene3D" id="3.60.15.10">
    <property type="entry name" value="Ribonuclease Z/Hydroxyacylglutathione hydrolase-like"/>
    <property type="match status" value="1"/>
</dbReference>
<dbReference type="PANTHER" id="PTHR42663:SF6">
    <property type="entry name" value="HYDROLASE C777.06C-RELATED"/>
    <property type="match status" value="1"/>
</dbReference>
<dbReference type="Proteomes" id="UP000004491">
    <property type="component" value="Unassembled WGS sequence"/>
</dbReference>
<dbReference type="CDD" id="cd07736">
    <property type="entry name" value="PhnP-like_MBL-fold"/>
    <property type="match status" value="1"/>
</dbReference>
<protein>
    <submittedName>
        <fullName evidence="2">Protein phnP</fullName>
    </submittedName>
</protein>
<name>G2D9U7_9GAMM</name>
<dbReference type="PATRIC" id="fig|1048808.3.peg.330"/>
<proteinExistence type="predicted"/>
<comment type="caution">
    <text evidence="2">The sequence shown here is derived from an EMBL/GenBank/DDBJ whole genome shotgun (WGS) entry which is preliminary data.</text>
</comment>
<evidence type="ECO:0000259" key="1">
    <source>
        <dbReference type="Pfam" id="PF12706"/>
    </source>
</evidence>
<dbReference type="InterPro" id="IPR035682">
    <property type="entry name" value="PhnP_MBL"/>
</dbReference>
<dbReference type="InterPro" id="IPR036866">
    <property type="entry name" value="RibonucZ/Hydroxyglut_hydro"/>
</dbReference>
<accession>G2D9U7</accession>
<dbReference type="AlphaFoldDB" id="G2D9U7"/>
<dbReference type="PANTHER" id="PTHR42663">
    <property type="entry name" value="HYDROLASE C777.06C-RELATED-RELATED"/>
    <property type="match status" value="1"/>
</dbReference>
<dbReference type="SUPFAM" id="SSF56281">
    <property type="entry name" value="Metallo-hydrolase/oxidoreductase"/>
    <property type="match status" value="1"/>
</dbReference>
<sequence length="277" mass="30356">MLIDTDDISACMRGCIVCSSQPDSGSAMRLTLLGTGSAGGTPCYGCDCPACRRAAEDPQWRRRACSALLEVNGQKILLDAGLTDLAERFPPGSLSQILLTHYHMDHILGLFDLRWGVNQRIPLAGPDDPEKSRELKRHPGILDISHLEAFEELELGAIQVTSLPLNHSCPSFGYCFDDGRNSLAYLTDTLGLPEQTEAWLMRQRPSLIVIDCSLPPGKRGGGMHNDLQSACDTLTRLRPERGVLSHLGHDLESWLMQQPQVLPAGVELAQDGRVYTL</sequence>
<reference evidence="2" key="1">
    <citation type="journal article" date="2011" name="ISME J.">
        <title>The endosymbionts of the deep-sea tubeworms Riftia pachyptila and Tevnia jerichonana share an identical physiology as revealed by proteogenomic analyses.</title>
        <authorList>
            <person name="Gardebrecht A."/>
            <person name="Markert S."/>
            <person name="Felbeck H."/>
            <person name="Thuermer A."/>
            <person name="Albrecht D."/>
            <person name="Wollherr A."/>
            <person name="Kabisch J."/>
            <person name="Lehmann R."/>
            <person name="Daniel R."/>
            <person name="Liesegang H."/>
            <person name="Hecker M."/>
            <person name="Sievert S.M."/>
            <person name="Schweder T."/>
        </authorList>
    </citation>
    <scope>NUCLEOTIDE SEQUENCE [LARGE SCALE GENOMIC DNA]</scope>
</reference>
<dbReference type="InterPro" id="IPR017693">
    <property type="entry name" value="Phosphonate_metab_PhnP"/>
</dbReference>
<dbReference type="EMBL" id="AFOC01000005">
    <property type="protein sequence ID" value="EGV52649.1"/>
    <property type="molecule type" value="Genomic_DNA"/>
</dbReference>
<feature type="domain" description="Metallo-beta-lactamase" evidence="1">
    <location>
        <begin position="76"/>
        <end position="246"/>
    </location>
</feature>
<dbReference type="GO" id="GO:0019700">
    <property type="term" value="P:organic phosphonate catabolic process"/>
    <property type="evidence" value="ECO:0007669"/>
    <property type="project" value="InterPro"/>
</dbReference>
<dbReference type="NCBIfam" id="TIGR03307">
    <property type="entry name" value="PhnP"/>
    <property type="match status" value="1"/>
</dbReference>
<evidence type="ECO:0000313" key="3">
    <source>
        <dbReference type="Proteomes" id="UP000004491"/>
    </source>
</evidence>
<dbReference type="GO" id="GO:0008081">
    <property type="term" value="F:phosphoric diester hydrolase activity"/>
    <property type="evidence" value="ECO:0007669"/>
    <property type="project" value="InterPro"/>
</dbReference>
<gene>
    <name evidence="2" type="primary">phnP</name>
    <name evidence="2" type="ORF">Rifp1Sym_ae00460</name>
</gene>
<keyword evidence="3" id="KW-1185">Reference proteome</keyword>
<dbReference type="InterPro" id="IPR001279">
    <property type="entry name" value="Metallo-B-lactamas"/>
</dbReference>